<dbReference type="EMBL" id="BONZ01000102">
    <property type="protein sequence ID" value="GIH20631.1"/>
    <property type="molecule type" value="Genomic_DNA"/>
</dbReference>
<comment type="caution">
    <text evidence="2">The sequence shown here is derived from an EMBL/GenBank/DDBJ whole genome shotgun (WGS) entry which is preliminary data.</text>
</comment>
<keyword evidence="3" id="KW-1185">Reference proteome</keyword>
<name>A0A8J3R5Y7_9ACTN</name>
<evidence type="ECO:0000313" key="2">
    <source>
        <dbReference type="EMBL" id="GIH20631.1"/>
    </source>
</evidence>
<evidence type="ECO:0000313" key="3">
    <source>
        <dbReference type="Proteomes" id="UP000642748"/>
    </source>
</evidence>
<evidence type="ECO:0000256" key="1">
    <source>
        <dbReference type="SAM" id="MobiDB-lite"/>
    </source>
</evidence>
<feature type="region of interest" description="Disordered" evidence="1">
    <location>
        <begin position="1"/>
        <end position="28"/>
    </location>
</feature>
<gene>
    <name evidence="2" type="ORF">Raf01_88030</name>
</gene>
<dbReference type="Proteomes" id="UP000642748">
    <property type="component" value="Unassembled WGS sequence"/>
</dbReference>
<sequence>MILPELPESLPLPQPASTSTAADSAAAAPSSRGRLIDDVFIDDVLIDVSSQTRYQERKRWCAGHRSGWTPPPGLPDCV</sequence>
<reference evidence="2" key="1">
    <citation type="submission" date="2021-01" db="EMBL/GenBank/DDBJ databases">
        <title>Whole genome shotgun sequence of Rugosimonospora africana NBRC 104875.</title>
        <authorList>
            <person name="Komaki H."/>
            <person name="Tamura T."/>
        </authorList>
    </citation>
    <scope>NUCLEOTIDE SEQUENCE</scope>
    <source>
        <strain evidence="2">NBRC 104875</strain>
    </source>
</reference>
<organism evidence="2 3">
    <name type="scientific">Rugosimonospora africana</name>
    <dbReference type="NCBI Taxonomy" id="556532"/>
    <lineage>
        <taxon>Bacteria</taxon>
        <taxon>Bacillati</taxon>
        <taxon>Actinomycetota</taxon>
        <taxon>Actinomycetes</taxon>
        <taxon>Micromonosporales</taxon>
        <taxon>Micromonosporaceae</taxon>
        <taxon>Rugosimonospora</taxon>
    </lineage>
</organism>
<accession>A0A8J3R5Y7</accession>
<dbReference type="AlphaFoldDB" id="A0A8J3R5Y7"/>
<proteinExistence type="predicted"/>
<protein>
    <submittedName>
        <fullName evidence="2">Uncharacterized protein</fullName>
    </submittedName>
</protein>